<accession>A0A8H9KNY9</accession>
<sequence length="193" mass="19761">MLVSEVMTSPAKSLSRDATLDDAVELLGGSGISAVPVVDDDGRCVGIVSEADVLHEPLPRDPRAHLWSTAASNTASRTLADVMTPDPQCVGPSDDASEVAALFARTGFKSLPVVEDDRLVGVVSRSDILRAMSVSNSALTDAVGQAFASAGLPARAFLVQSGHVTVTPTDDGLDDAAVAVVATVPGVRSVRLG</sequence>
<dbReference type="EMBL" id="BMEA01000001">
    <property type="protein sequence ID" value="GGB65442.1"/>
    <property type="molecule type" value="Genomic_DNA"/>
</dbReference>
<dbReference type="CDD" id="cd04586">
    <property type="entry name" value="CBS_pair_BON_assoc"/>
    <property type="match status" value="1"/>
</dbReference>
<feature type="domain" description="CBS" evidence="3">
    <location>
        <begin position="7"/>
        <end position="65"/>
    </location>
</feature>
<reference evidence="4" key="1">
    <citation type="journal article" date="2014" name="Int. J. Syst. Evol. Microbiol.">
        <title>Complete genome sequence of Corynebacterium casei LMG S-19264T (=DSM 44701T), isolated from a smear-ripened cheese.</title>
        <authorList>
            <consortium name="US DOE Joint Genome Institute (JGI-PGF)"/>
            <person name="Walter F."/>
            <person name="Albersmeier A."/>
            <person name="Kalinowski J."/>
            <person name="Ruckert C."/>
        </authorList>
    </citation>
    <scope>NUCLEOTIDE SEQUENCE</scope>
    <source>
        <strain evidence="4">CGMCC 1.10749</strain>
    </source>
</reference>
<proteinExistence type="predicted"/>
<organism evidence="4 5">
    <name type="scientific">Knoellia flava</name>
    <dbReference type="NCBI Taxonomy" id="913969"/>
    <lineage>
        <taxon>Bacteria</taxon>
        <taxon>Bacillati</taxon>
        <taxon>Actinomycetota</taxon>
        <taxon>Actinomycetes</taxon>
        <taxon>Micrococcales</taxon>
        <taxon>Intrasporangiaceae</taxon>
        <taxon>Knoellia</taxon>
    </lineage>
</organism>
<evidence type="ECO:0000259" key="3">
    <source>
        <dbReference type="PROSITE" id="PS51371"/>
    </source>
</evidence>
<evidence type="ECO:0000313" key="4">
    <source>
        <dbReference type="EMBL" id="GGB65442.1"/>
    </source>
</evidence>
<dbReference type="SUPFAM" id="SSF54631">
    <property type="entry name" value="CBS-domain pair"/>
    <property type="match status" value="1"/>
</dbReference>
<gene>
    <name evidence="4" type="ORF">GCM10011314_00790</name>
</gene>
<dbReference type="AlphaFoldDB" id="A0A8H9KNY9"/>
<dbReference type="SMART" id="SM00116">
    <property type="entry name" value="CBS"/>
    <property type="match status" value="2"/>
</dbReference>
<reference evidence="4" key="2">
    <citation type="submission" date="2020-09" db="EMBL/GenBank/DDBJ databases">
        <authorList>
            <person name="Sun Q."/>
            <person name="Zhou Y."/>
        </authorList>
    </citation>
    <scope>NUCLEOTIDE SEQUENCE</scope>
    <source>
        <strain evidence="4">CGMCC 1.10749</strain>
    </source>
</reference>
<dbReference type="PROSITE" id="PS51371">
    <property type="entry name" value="CBS"/>
    <property type="match status" value="2"/>
</dbReference>
<dbReference type="Pfam" id="PF00571">
    <property type="entry name" value="CBS"/>
    <property type="match status" value="2"/>
</dbReference>
<keyword evidence="1 2" id="KW-0129">CBS domain</keyword>
<dbReference type="InterPro" id="IPR051257">
    <property type="entry name" value="Diverse_CBS-Domain"/>
</dbReference>
<dbReference type="Gene3D" id="3.10.580.10">
    <property type="entry name" value="CBS-domain"/>
    <property type="match status" value="1"/>
</dbReference>
<comment type="caution">
    <text evidence="4">The sequence shown here is derived from an EMBL/GenBank/DDBJ whole genome shotgun (WGS) entry which is preliminary data.</text>
</comment>
<dbReference type="InterPro" id="IPR046342">
    <property type="entry name" value="CBS_dom_sf"/>
</dbReference>
<protein>
    <submittedName>
        <fullName evidence="4">CBS domain-containing protein</fullName>
    </submittedName>
</protein>
<dbReference type="InterPro" id="IPR000644">
    <property type="entry name" value="CBS_dom"/>
</dbReference>
<dbReference type="PANTHER" id="PTHR43080:SF29">
    <property type="entry name" value="OS02G0818000 PROTEIN"/>
    <property type="match status" value="1"/>
</dbReference>
<evidence type="ECO:0000313" key="5">
    <source>
        <dbReference type="Proteomes" id="UP000628079"/>
    </source>
</evidence>
<dbReference type="PANTHER" id="PTHR43080">
    <property type="entry name" value="CBS DOMAIN-CONTAINING PROTEIN CBSX3, MITOCHONDRIAL"/>
    <property type="match status" value="1"/>
</dbReference>
<feature type="domain" description="CBS" evidence="3">
    <location>
        <begin position="83"/>
        <end position="139"/>
    </location>
</feature>
<evidence type="ECO:0000256" key="1">
    <source>
        <dbReference type="ARBA" id="ARBA00023122"/>
    </source>
</evidence>
<evidence type="ECO:0000256" key="2">
    <source>
        <dbReference type="PROSITE-ProRule" id="PRU00703"/>
    </source>
</evidence>
<name>A0A8H9KNY9_9MICO</name>
<dbReference type="Proteomes" id="UP000628079">
    <property type="component" value="Unassembled WGS sequence"/>
</dbReference>